<name>A0AAE1IMD5_9FABA</name>
<dbReference type="Gene3D" id="1.25.40.10">
    <property type="entry name" value="Tetratricopeptide repeat domain"/>
    <property type="match status" value="1"/>
</dbReference>
<feature type="compositionally biased region" description="Basic and acidic residues" evidence="1">
    <location>
        <begin position="264"/>
        <end position="280"/>
    </location>
</feature>
<dbReference type="AlphaFoldDB" id="A0AAE1IMD5"/>
<protein>
    <submittedName>
        <fullName evidence="2">Uncharacterized protein</fullName>
    </submittedName>
</protein>
<dbReference type="Pfam" id="PF14559">
    <property type="entry name" value="TPR_19"/>
    <property type="match status" value="1"/>
</dbReference>
<feature type="compositionally biased region" description="Basic and acidic residues" evidence="1">
    <location>
        <begin position="139"/>
        <end position="157"/>
    </location>
</feature>
<evidence type="ECO:0000313" key="2">
    <source>
        <dbReference type="EMBL" id="KAK4252903.1"/>
    </source>
</evidence>
<feature type="compositionally biased region" description="Basic residues" evidence="1">
    <location>
        <begin position="52"/>
        <end position="61"/>
    </location>
</feature>
<evidence type="ECO:0000256" key="1">
    <source>
        <dbReference type="SAM" id="MobiDB-lite"/>
    </source>
</evidence>
<comment type="caution">
    <text evidence="2">The sequence shown here is derived from an EMBL/GenBank/DDBJ whole genome shotgun (WGS) entry which is preliminary data.</text>
</comment>
<reference evidence="2" key="1">
    <citation type="submission" date="2023-10" db="EMBL/GenBank/DDBJ databases">
        <title>Chromosome-level genome of the transformable northern wattle, Acacia crassicarpa.</title>
        <authorList>
            <person name="Massaro I."/>
            <person name="Sinha N.R."/>
            <person name="Poethig S."/>
            <person name="Leichty A.R."/>
        </authorList>
    </citation>
    <scope>NUCLEOTIDE SEQUENCE</scope>
    <source>
        <strain evidence="2">Acra3RX</strain>
        <tissue evidence="2">Leaf</tissue>
    </source>
</reference>
<keyword evidence="3" id="KW-1185">Reference proteome</keyword>
<dbReference type="EMBL" id="JAWXYG010000019">
    <property type="protein sequence ID" value="KAK4252903.1"/>
    <property type="molecule type" value="Genomic_DNA"/>
</dbReference>
<dbReference type="PANTHER" id="PTHR26312">
    <property type="entry name" value="TETRATRICOPEPTIDE REPEAT PROTEIN 5"/>
    <property type="match status" value="1"/>
</dbReference>
<evidence type="ECO:0000313" key="3">
    <source>
        <dbReference type="Proteomes" id="UP001293593"/>
    </source>
</evidence>
<organism evidence="2 3">
    <name type="scientific">Acacia crassicarpa</name>
    <name type="common">northern wattle</name>
    <dbReference type="NCBI Taxonomy" id="499986"/>
    <lineage>
        <taxon>Eukaryota</taxon>
        <taxon>Viridiplantae</taxon>
        <taxon>Streptophyta</taxon>
        <taxon>Embryophyta</taxon>
        <taxon>Tracheophyta</taxon>
        <taxon>Spermatophyta</taxon>
        <taxon>Magnoliopsida</taxon>
        <taxon>eudicotyledons</taxon>
        <taxon>Gunneridae</taxon>
        <taxon>Pentapetalae</taxon>
        <taxon>rosids</taxon>
        <taxon>fabids</taxon>
        <taxon>Fabales</taxon>
        <taxon>Fabaceae</taxon>
        <taxon>Caesalpinioideae</taxon>
        <taxon>mimosoid clade</taxon>
        <taxon>Acacieae</taxon>
        <taxon>Acacia</taxon>
    </lineage>
</organism>
<dbReference type="Proteomes" id="UP001293593">
    <property type="component" value="Unassembled WGS sequence"/>
</dbReference>
<dbReference type="SUPFAM" id="SSF48452">
    <property type="entry name" value="TPR-like"/>
    <property type="match status" value="1"/>
</dbReference>
<dbReference type="PANTHER" id="PTHR26312:SF215">
    <property type="entry name" value="TPR REPEAT PROTEIN"/>
    <property type="match status" value="1"/>
</dbReference>
<feature type="region of interest" description="Disordered" evidence="1">
    <location>
        <begin position="261"/>
        <end position="283"/>
    </location>
</feature>
<dbReference type="InterPro" id="IPR011990">
    <property type="entry name" value="TPR-like_helical_dom_sf"/>
</dbReference>
<proteinExistence type="predicted"/>
<accession>A0AAE1IMD5</accession>
<sequence>MLLRSSSAPIPSSWLPHSPESELMILHLPRTRSSVACCLSQHLSELDLHSSRSSKKKKKNRSGLTHSNDCWNQKKNKIRECDHVEEEEEARKETSVPSVRGLFSCCGSDHEVVKMEANDHTRKRVQQSLVLGGGGKGSDGGHRNRSDYSEGGNHGRDHTNAYYQKMIEANPDNALLLGNYARFLKEVCGDYPKAEEYLERAILANPGDGNVLSLYADLIWQTQKNADRAEGYFEQAVKSSPNDCSFQASYAKFLWDAEEDEEDKESKKKSDQSHACKLDPFHGIFNYHPRLPAAS</sequence>
<gene>
    <name evidence="2" type="ORF">QN277_011035</name>
</gene>
<feature type="region of interest" description="Disordered" evidence="1">
    <location>
        <begin position="48"/>
        <end position="69"/>
    </location>
</feature>
<feature type="region of interest" description="Disordered" evidence="1">
    <location>
        <begin position="130"/>
        <end position="157"/>
    </location>
</feature>